<dbReference type="Proteomes" id="UP000326570">
    <property type="component" value="Unassembled WGS sequence"/>
</dbReference>
<dbReference type="AlphaFoldDB" id="A0A5N1IU56"/>
<organism evidence="2 3">
    <name type="scientific">Adhaeribacter soli</name>
    <dbReference type="NCBI Taxonomy" id="2607655"/>
    <lineage>
        <taxon>Bacteria</taxon>
        <taxon>Pseudomonadati</taxon>
        <taxon>Bacteroidota</taxon>
        <taxon>Cytophagia</taxon>
        <taxon>Cytophagales</taxon>
        <taxon>Hymenobacteraceae</taxon>
        <taxon>Adhaeribacter</taxon>
    </lineage>
</organism>
<feature type="chain" id="PRO_5025056654" evidence="1">
    <location>
        <begin position="32"/>
        <end position="122"/>
    </location>
</feature>
<evidence type="ECO:0000256" key="1">
    <source>
        <dbReference type="SAM" id="SignalP"/>
    </source>
</evidence>
<name>A0A5N1IU56_9BACT</name>
<evidence type="ECO:0000313" key="3">
    <source>
        <dbReference type="Proteomes" id="UP000326570"/>
    </source>
</evidence>
<evidence type="ECO:0000313" key="2">
    <source>
        <dbReference type="EMBL" id="KAA9332636.1"/>
    </source>
</evidence>
<keyword evidence="3" id="KW-1185">Reference proteome</keyword>
<gene>
    <name evidence="2" type="ORF">F0P94_11530</name>
</gene>
<proteinExistence type="predicted"/>
<accession>A0A5N1IU56</accession>
<dbReference type="RefSeq" id="WP_150904049.1">
    <property type="nucleotide sequence ID" value="NZ_VTWT01000006.1"/>
</dbReference>
<comment type="caution">
    <text evidence="2">The sequence shown here is derived from an EMBL/GenBank/DDBJ whole genome shotgun (WGS) entry which is preliminary data.</text>
</comment>
<keyword evidence="1" id="KW-0732">Signal</keyword>
<feature type="signal peptide" evidence="1">
    <location>
        <begin position="1"/>
        <end position="31"/>
    </location>
</feature>
<sequence length="122" mass="13522">MKKISKIQLKKYRTLLAAFFLMMLASEELLAQFVNNQNARMDVRGTSRRTARRVDRRHDRWEGPDEVYVAPAPAAAAAGAAAAAVLYSLPAGCIDQSGIFDCNGVRYQPQMQGTTVVYVQVQ</sequence>
<protein>
    <submittedName>
        <fullName evidence="2">Uncharacterized protein</fullName>
    </submittedName>
</protein>
<reference evidence="2 3" key="1">
    <citation type="submission" date="2019-09" db="EMBL/GenBank/DDBJ databases">
        <title>Genome sequence of Adhaeribacter sp. M2.</title>
        <authorList>
            <person name="Srinivasan S."/>
        </authorList>
    </citation>
    <scope>NUCLEOTIDE SEQUENCE [LARGE SCALE GENOMIC DNA]</scope>
    <source>
        <strain evidence="2 3">M2</strain>
    </source>
</reference>
<dbReference type="EMBL" id="VTWT01000006">
    <property type="protein sequence ID" value="KAA9332636.1"/>
    <property type="molecule type" value="Genomic_DNA"/>
</dbReference>